<dbReference type="Proteomes" id="UP000480684">
    <property type="component" value="Unassembled WGS sequence"/>
</dbReference>
<dbReference type="EMBL" id="JAAIYP010000001">
    <property type="protein sequence ID" value="NFV78557.1"/>
    <property type="molecule type" value="Genomic_DNA"/>
</dbReference>
<evidence type="ECO:0000313" key="2">
    <source>
        <dbReference type="Proteomes" id="UP000480684"/>
    </source>
</evidence>
<gene>
    <name evidence="1" type="ORF">G4223_00305</name>
</gene>
<name>A0A7C9QRL9_9PROT</name>
<organism evidence="1 2">
    <name type="scientific">Magnetospirillum aberrantis SpK</name>
    <dbReference type="NCBI Taxonomy" id="908842"/>
    <lineage>
        <taxon>Bacteria</taxon>
        <taxon>Pseudomonadati</taxon>
        <taxon>Pseudomonadota</taxon>
        <taxon>Alphaproteobacteria</taxon>
        <taxon>Rhodospirillales</taxon>
        <taxon>Rhodospirillaceae</taxon>
        <taxon>Magnetospirillum</taxon>
    </lineage>
</organism>
<keyword evidence="2" id="KW-1185">Reference proteome</keyword>
<comment type="caution">
    <text evidence="1">The sequence shown here is derived from an EMBL/GenBank/DDBJ whole genome shotgun (WGS) entry which is preliminary data.</text>
</comment>
<dbReference type="AlphaFoldDB" id="A0A7C9QRL9"/>
<evidence type="ECO:0000313" key="1">
    <source>
        <dbReference type="EMBL" id="NFV78557.1"/>
    </source>
</evidence>
<dbReference type="RefSeq" id="WP_163673588.1">
    <property type="nucleotide sequence ID" value="NZ_JAAIYP010000001.1"/>
</dbReference>
<proteinExistence type="predicted"/>
<reference evidence="1 2" key="1">
    <citation type="submission" date="2020-02" db="EMBL/GenBank/DDBJ databases">
        <authorList>
            <person name="Dziuba M."/>
            <person name="Kuznetsov B."/>
            <person name="Mardanov A."/>
            <person name="Ravin N."/>
            <person name="Grouzdev D."/>
        </authorList>
    </citation>
    <scope>NUCLEOTIDE SEQUENCE [LARGE SCALE GENOMIC DNA]</scope>
    <source>
        <strain evidence="1 2">SpK</strain>
    </source>
</reference>
<accession>A0A7C9QRL9</accession>
<sequence length="427" mass="46572">MTPAPVTYFIQVPLTGRDRQRFAIDDLQHAGFTVRVVDFGPFLLPNLPADRNHYGSLGDLTPVVVSDRAGIDRVMAELKESGGLVVCLIAGRTIVPAAAGILRRLGRLGVPYIQFLNVQVPGIARADGVQKKSIPSRLLHFLRSGNILRSLHGRIPLRFLGVPCAAAALYGGRLSKGGRLIGPTTQAIAAHASDWEQVRTARNRAADERPVAVFLDQFLPFHPDFTETGGRPPDPALYFNSLRRLFDRIERELGLEVVIAAHPRADYHVRGGELFGKRRLVIGDTAGLIRDSRLVVAHYSSAIGLAAAFLKPVLLVGSKDVWSADPVILRMAEGYAQTLRRPLWSLDAVDSIDLTMALDVDKPAYAGFVENYLKMPGSPDGSLGEILIEALTRQFPEVCPRSLMVRSRQPAGVPSEWISARGKPPSP</sequence>
<protein>
    <submittedName>
        <fullName evidence="1">Uncharacterized protein</fullName>
    </submittedName>
</protein>